<feature type="transmembrane region" description="Helical" evidence="5">
    <location>
        <begin position="20"/>
        <end position="40"/>
    </location>
</feature>
<dbReference type="EMBL" id="MRZV01000272">
    <property type="protein sequence ID" value="PIK53839.1"/>
    <property type="molecule type" value="Genomic_DNA"/>
</dbReference>
<organism evidence="7 8">
    <name type="scientific">Stichopus japonicus</name>
    <name type="common">Sea cucumber</name>
    <dbReference type="NCBI Taxonomy" id="307972"/>
    <lineage>
        <taxon>Eukaryota</taxon>
        <taxon>Metazoa</taxon>
        <taxon>Echinodermata</taxon>
        <taxon>Eleutherozoa</taxon>
        <taxon>Echinozoa</taxon>
        <taxon>Holothuroidea</taxon>
        <taxon>Aspidochirotacea</taxon>
        <taxon>Aspidochirotida</taxon>
        <taxon>Stichopodidae</taxon>
        <taxon>Apostichopus</taxon>
    </lineage>
</organism>
<keyword evidence="4 5" id="KW-0472">Membrane</keyword>
<evidence type="ECO:0000313" key="8">
    <source>
        <dbReference type="Proteomes" id="UP000230750"/>
    </source>
</evidence>
<reference evidence="7 8" key="1">
    <citation type="journal article" date="2017" name="PLoS Biol.">
        <title>The sea cucumber genome provides insights into morphological evolution and visceral regeneration.</title>
        <authorList>
            <person name="Zhang X."/>
            <person name="Sun L."/>
            <person name="Yuan J."/>
            <person name="Sun Y."/>
            <person name="Gao Y."/>
            <person name="Zhang L."/>
            <person name="Li S."/>
            <person name="Dai H."/>
            <person name="Hamel J.F."/>
            <person name="Liu C."/>
            <person name="Yu Y."/>
            <person name="Liu S."/>
            <person name="Lin W."/>
            <person name="Guo K."/>
            <person name="Jin S."/>
            <person name="Xu P."/>
            <person name="Storey K.B."/>
            <person name="Huan P."/>
            <person name="Zhang T."/>
            <person name="Zhou Y."/>
            <person name="Zhang J."/>
            <person name="Lin C."/>
            <person name="Li X."/>
            <person name="Xing L."/>
            <person name="Huo D."/>
            <person name="Sun M."/>
            <person name="Wang L."/>
            <person name="Mercier A."/>
            <person name="Li F."/>
            <person name="Yang H."/>
            <person name="Xiang J."/>
        </authorList>
    </citation>
    <scope>NUCLEOTIDE SEQUENCE [LARGE SCALE GENOMIC DNA]</scope>
    <source>
        <strain evidence="7">Shaxun</strain>
        <tissue evidence="7">Muscle</tissue>
    </source>
</reference>
<dbReference type="InterPro" id="IPR000620">
    <property type="entry name" value="EamA_dom"/>
</dbReference>
<dbReference type="AlphaFoldDB" id="A0A2G8L0Q0"/>
<evidence type="ECO:0000256" key="4">
    <source>
        <dbReference type="ARBA" id="ARBA00023136"/>
    </source>
</evidence>
<keyword evidence="2 5" id="KW-0812">Transmembrane</keyword>
<proteinExistence type="predicted"/>
<evidence type="ECO:0000256" key="1">
    <source>
        <dbReference type="ARBA" id="ARBA00004141"/>
    </source>
</evidence>
<comment type="subcellular location">
    <subcellularLocation>
        <location evidence="1">Membrane</location>
        <topology evidence="1">Multi-pass membrane protein</topology>
    </subcellularLocation>
</comment>
<feature type="transmembrane region" description="Helical" evidence="5">
    <location>
        <begin position="112"/>
        <end position="130"/>
    </location>
</feature>
<feature type="transmembrane region" description="Helical" evidence="5">
    <location>
        <begin position="174"/>
        <end position="194"/>
    </location>
</feature>
<feature type="transmembrane region" description="Helical" evidence="5">
    <location>
        <begin position="82"/>
        <end position="106"/>
    </location>
</feature>
<evidence type="ECO:0000256" key="2">
    <source>
        <dbReference type="ARBA" id="ARBA00022692"/>
    </source>
</evidence>
<dbReference type="PANTHER" id="PTHR22911:SF6">
    <property type="entry name" value="SOLUTE CARRIER FAMILY 35 MEMBER G1"/>
    <property type="match status" value="1"/>
</dbReference>
<feature type="transmembrane region" description="Helical" evidence="5">
    <location>
        <begin position="292"/>
        <end position="311"/>
    </location>
</feature>
<accession>A0A2G8L0Q0</accession>
<evidence type="ECO:0000256" key="5">
    <source>
        <dbReference type="SAM" id="Phobius"/>
    </source>
</evidence>
<feature type="transmembrane region" description="Helical" evidence="5">
    <location>
        <begin position="206"/>
        <end position="229"/>
    </location>
</feature>
<dbReference type="GO" id="GO:0016020">
    <property type="term" value="C:membrane"/>
    <property type="evidence" value="ECO:0007669"/>
    <property type="project" value="UniProtKB-SubCell"/>
</dbReference>
<keyword evidence="8" id="KW-1185">Reference proteome</keyword>
<name>A0A2G8L0Q0_STIJA</name>
<evidence type="ECO:0000259" key="6">
    <source>
        <dbReference type="Pfam" id="PF00892"/>
    </source>
</evidence>
<protein>
    <submittedName>
        <fullName evidence="7">Putative solute carrier family 35 member G1-like</fullName>
    </submittedName>
</protein>
<evidence type="ECO:0000256" key="3">
    <source>
        <dbReference type="ARBA" id="ARBA00022989"/>
    </source>
</evidence>
<keyword evidence="3 5" id="KW-1133">Transmembrane helix</keyword>
<feature type="transmembrane region" description="Helical" evidence="5">
    <location>
        <begin position="235"/>
        <end position="259"/>
    </location>
</feature>
<evidence type="ECO:0000313" key="7">
    <source>
        <dbReference type="EMBL" id="PIK53839.1"/>
    </source>
</evidence>
<comment type="caution">
    <text evidence="7">The sequence shown here is derived from an EMBL/GenBank/DDBJ whole genome shotgun (WGS) entry which is preliminary data.</text>
</comment>
<gene>
    <name evidence="7" type="ORF">BSL78_09276</name>
</gene>
<dbReference type="InterPro" id="IPR037185">
    <property type="entry name" value="EmrE-like"/>
</dbReference>
<feature type="transmembrane region" description="Helical" evidence="5">
    <location>
        <begin position="266"/>
        <end position="286"/>
    </location>
</feature>
<dbReference type="Pfam" id="PF00892">
    <property type="entry name" value="EamA"/>
    <property type="match status" value="2"/>
</dbReference>
<feature type="domain" description="EamA" evidence="6">
    <location>
        <begin position="175"/>
        <end position="308"/>
    </location>
</feature>
<dbReference type="Proteomes" id="UP000230750">
    <property type="component" value="Unassembled WGS sequence"/>
</dbReference>
<dbReference type="SUPFAM" id="SSF103481">
    <property type="entry name" value="Multidrug resistance efflux transporter EmrE"/>
    <property type="match status" value="2"/>
</dbReference>
<feature type="transmembrane region" description="Helical" evidence="5">
    <location>
        <begin position="46"/>
        <end position="70"/>
    </location>
</feature>
<sequence>MAEKFSSTSLSYLDNIKKHLEFIFALCSALAYTISDMIAYDLGGIFHPFLISAWLSFGMIIVCIASILLLRPTFPPTKTFNSAILVTLNAHLSVFSVLCVISANIYSNPGDATAISYVSTIFTAVLGVIVLRDPCRISDAIFVPLSFAGVFVIARPEFLFHNEELAHDNERTYLLGVILALCVAGAEACVLVLYSLIASHELHPLFLVLSSGLLGVTVNTLLCFLFNVWRFPSSFLQYFKLALLGLSWSCGILLAFLAVKEGRPTRVAILMTSHPVFVYIGQYIFFDIYVHWLGYIGAICIIIACIGTGMLKQETPINDELQDESKVRTEEEARILLHEKDG</sequence>
<dbReference type="OrthoDB" id="306876at2759"/>
<feature type="transmembrane region" description="Helical" evidence="5">
    <location>
        <begin position="137"/>
        <end position="154"/>
    </location>
</feature>
<dbReference type="PANTHER" id="PTHR22911">
    <property type="entry name" value="ACYL-MALONYL CONDENSING ENZYME-RELATED"/>
    <property type="match status" value="1"/>
</dbReference>
<feature type="domain" description="EamA" evidence="6">
    <location>
        <begin position="22"/>
        <end position="154"/>
    </location>
</feature>